<evidence type="ECO:0000313" key="4">
    <source>
        <dbReference type="EMBL" id="CAK9137316.1"/>
    </source>
</evidence>
<reference evidence="4 5" key="1">
    <citation type="submission" date="2024-02" db="EMBL/GenBank/DDBJ databases">
        <authorList>
            <person name="Vignale AGUSTIN F."/>
            <person name="Sosa J E."/>
            <person name="Modenutti C."/>
        </authorList>
    </citation>
    <scope>NUCLEOTIDE SEQUENCE [LARGE SCALE GENOMIC DNA]</scope>
</reference>
<feature type="transmembrane region" description="Helical" evidence="2">
    <location>
        <begin position="129"/>
        <end position="146"/>
    </location>
</feature>
<dbReference type="Proteomes" id="UP001642360">
    <property type="component" value="Unassembled WGS sequence"/>
</dbReference>
<evidence type="ECO:0000259" key="3">
    <source>
        <dbReference type="Pfam" id="PF23310"/>
    </source>
</evidence>
<keyword evidence="2" id="KW-1133">Transmembrane helix</keyword>
<keyword evidence="2" id="KW-0472">Membrane</keyword>
<evidence type="ECO:0000256" key="2">
    <source>
        <dbReference type="SAM" id="Phobius"/>
    </source>
</evidence>
<keyword evidence="5" id="KW-1185">Reference proteome</keyword>
<protein>
    <recommendedName>
        <fullName evidence="3">At2g35280-like TPR domain-containing protein</fullName>
    </recommendedName>
</protein>
<sequence>MFNFSLSRSYGSSKTGRRTRTGRSKTIKTKKTTRKLNDLAIKSLPKELLVDVLARVASSSFTDLFNAKLCCRDFLGAADEDYILEHVSINRFPVIPWFTRDEVVAFLNRCKDNGNPEALYRQGLGIQSFYFILVKMVIGTLIVHALDEKVRAYYNLERLWTAETSNKEQTQELEKAFVKVRRKNNSKKPVQSNG</sequence>
<dbReference type="Gene3D" id="3.30.460.10">
    <property type="entry name" value="Beta Polymerase, domain 2"/>
    <property type="match status" value="1"/>
</dbReference>
<dbReference type="InterPro" id="IPR043519">
    <property type="entry name" value="NT_sf"/>
</dbReference>
<feature type="domain" description="At2g35280-like TPR" evidence="3">
    <location>
        <begin position="92"/>
        <end position="180"/>
    </location>
</feature>
<dbReference type="InterPro" id="IPR057136">
    <property type="entry name" value="At2g35280_TPR_dom"/>
</dbReference>
<dbReference type="EMBL" id="CAUOFW020000814">
    <property type="protein sequence ID" value="CAK9137316.1"/>
    <property type="molecule type" value="Genomic_DNA"/>
</dbReference>
<evidence type="ECO:0000313" key="5">
    <source>
        <dbReference type="Proteomes" id="UP001642360"/>
    </source>
</evidence>
<name>A0ABC8QX38_9AQUA</name>
<dbReference type="SUPFAM" id="SSF81383">
    <property type="entry name" value="F-box domain"/>
    <property type="match status" value="1"/>
</dbReference>
<accession>A0ABC8QX38</accession>
<organism evidence="4 5">
    <name type="scientific">Ilex paraguariensis</name>
    <name type="common">yerba mate</name>
    <dbReference type="NCBI Taxonomy" id="185542"/>
    <lineage>
        <taxon>Eukaryota</taxon>
        <taxon>Viridiplantae</taxon>
        <taxon>Streptophyta</taxon>
        <taxon>Embryophyta</taxon>
        <taxon>Tracheophyta</taxon>
        <taxon>Spermatophyta</taxon>
        <taxon>Magnoliopsida</taxon>
        <taxon>eudicotyledons</taxon>
        <taxon>Gunneridae</taxon>
        <taxon>Pentapetalae</taxon>
        <taxon>asterids</taxon>
        <taxon>campanulids</taxon>
        <taxon>Aquifoliales</taxon>
        <taxon>Aquifoliaceae</taxon>
        <taxon>Ilex</taxon>
    </lineage>
</organism>
<dbReference type="Pfam" id="PF23310">
    <property type="entry name" value="TPR_27"/>
    <property type="match status" value="1"/>
</dbReference>
<feature type="compositionally biased region" description="Basic residues" evidence="1">
    <location>
        <begin position="15"/>
        <end position="29"/>
    </location>
</feature>
<feature type="region of interest" description="Disordered" evidence="1">
    <location>
        <begin position="1"/>
        <end position="29"/>
    </location>
</feature>
<dbReference type="SUPFAM" id="SSF81301">
    <property type="entry name" value="Nucleotidyltransferase"/>
    <property type="match status" value="1"/>
</dbReference>
<dbReference type="PANTHER" id="PTHR33784">
    <property type="entry name" value="OS05G0482100 PROTEIN"/>
    <property type="match status" value="1"/>
</dbReference>
<gene>
    <name evidence="4" type="ORF">ILEXP_LOCUS4341</name>
</gene>
<dbReference type="InterPro" id="IPR040338">
    <property type="entry name" value="At1g67623-like"/>
</dbReference>
<evidence type="ECO:0000256" key="1">
    <source>
        <dbReference type="SAM" id="MobiDB-lite"/>
    </source>
</evidence>
<dbReference type="InterPro" id="IPR036047">
    <property type="entry name" value="F-box-like_dom_sf"/>
</dbReference>
<dbReference type="PANTHER" id="PTHR33784:SF10">
    <property type="entry name" value="F-BOX PROTEIN"/>
    <property type="match status" value="1"/>
</dbReference>
<proteinExistence type="predicted"/>
<comment type="caution">
    <text evidence="4">The sequence shown here is derived from an EMBL/GenBank/DDBJ whole genome shotgun (WGS) entry which is preliminary data.</text>
</comment>
<dbReference type="AlphaFoldDB" id="A0ABC8QX38"/>
<keyword evidence="2" id="KW-0812">Transmembrane</keyword>